<evidence type="ECO:0000256" key="2">
    <source>
        <dbReference type="PROSITE-ProRule" id="PRU00708"/>
    </source>
</evidence>
<feature type="repeat" description="PPR" evidence="2">
    <location>
        <begin position="213"/>
        <end position="247"/>
    </location>
</feature>
<dbReference type="PANTHER" id="PTHR45613:SF207">
    <property type="entry name" value="OS08G0300700 PROTEIN"/>
    <property type="match status" value="1"/>
</dbReference>
<dbReference type="NCBIfam" id="TIGR00756">
    <property type="entry name" value="PPR"/>
    <property type="match status" value="6"/>
</dbReference>
<dbReference type="Pfam" id="PF01535">
    <property type="entry name" value="PPR"/>
    <property type="match status" value="2"/>
</dbReference>
<keyword evidence="4" id="KW-1185">Reference proteome</keyword>
<evidence type="ECO:0008006" key="5">
    <source>
        <dbReference type="Google" id="ProtNLM"/>
    </source>
</evidence>
<feature type="repeat" description="PPR" evidence="2">
    <location>
        <begin position="108"/>
        <end position="142"/>
    </location>
</feature>
<comment type="caution">
    <text evidence="3">The sequence shown here is derived from an EMBL/GenBank/DDBJ whole genome shotgun (WGS) entry which is preliminary data.</text>
</comment>
<dbReference type="PROSITE" id="PS51375">
    <property type="entry name" value="PPR"/>
    <property type="match status" value="5"/>
</dbReference>
<evidence type="ECO:0000256" key="1">
    <source>
        <dbReference type="ARBA" id="ARBA00022737"/>
    </source>
</evidence>
<feature type="repeat" description="PPR" evidence="2">
    <location>
        <begin position="143"/>
        <end position="177"/>
    </location>
</feature>
<sequence>MAVKKGECYYKVLRGLIRDCKYGQIEPVLTTYVKKHGIVGGSVGKMLVHYLCMKNNVNSAIRLVSKLKEDNFSVSFPADVLTVLTRRGRVLDAYRLVVGTEDNLPILDVVDYAVVIDGLCKRGYIERALSLCGFARKKGIELNVVMYNSILNGLCFHSCLVEAFRLFDSLERNNIVPSVVTYGTLIDALVREGFLLDAREMFDRMILKGIKLNTHIYNSLIEGYCRFGNVQEALKLLNDLEVISLKPDEFTISAVIDGLCREGDLEEALHFFVHAKRKGISPDFLGFLYLVRGLCSKGRMEEARSILRLMLQTDSVVELINRVDIEIETDSVENFLVHLCEQGSIQEAVIILSEIGSMFFPCKKQAAYSRKRQAPNLALGITDAMGVEQEVECCRPSGQGSRPHDFDAFYLQLASLCSAGDQQAASKLAKETISLLDKN</sequence>
<proteinExistence type="predicted"/>
<dbReference type="Pfam" id="PF13041">
    <property type="entry name" value="PPR_2"/>
    <property type="match status" value="2"/>
</dbReference>
<accession>A0AAD3XFS6</accession>
<organism evidence="3 4">
    <name type="scientific">Nepenthes gracilis</name>
    <name type="common">Slender pitcher plant</name>
    <dbReference type="NCBI Taxonomy" id="150966"/>
    <lineage>
        <taxon>Eukaryota</taxon>
        <taxon>Viridiplantae</taxon>
        <taxon>Streptophyta</taxon>
        <taxon>Embryophyta</taxon>
        <taxon>Tracheophyta</taxon>
        <taxon>Spermatophyta</taxon>
        <taxon>Magnoliopsida</taxon>
        <taxon>eudicotyledons</taxon>
        <taxon>Gunneridae</taxon>
        <taxon>Pentapetalae</taxon>
        <taxon>Caryophyllales</taxon>
        <taxon>Nepenthaceae</taxon>
        <taxon>Nepenthes</taxon>
    </lineage>
</organism>
<name>A0AAD3XFS6_NEPGR</name>
<feature type="repeat" description="PPR" evidence="2">
    <location>
        <begin position="248"/>
        <end position="282"/>
    </location>
</feature>
<evidence type="ECO:0000313" key="4">
    <source>
        <dbReference type="Proteomes" id="UP001279734"/>
    </source>
</evidence>
<dbReference type="InterPro" id="IPR002885">
    <property type="entry name" value="PPR_rpt"/>
</dbReference>
<feature type="repeat" description="PPR" evidence="2">
    <location>
        <begin position="178"/>
        <end position="212"/>
    </location>
</feature>
<dbReference type="Proteomes" id="UP001279734">
    <property type="component" value="Unassembled WGS sequence"/>
</dbReference>
<evidence type="ECO:0000313" key="3">
    <source>
        <dbReference type="EMBL" id="GMH03149.1"/>
    </source>
</evidence>
<dbReference type="AlphaFoldDB" id="A0AAD3XFS6"/>
<dbReference type="EMBL" id="BSYO01000004">
    <property type="protein sequence ID" value="GMH03149.1"/>
    <property type="molecule type" value="Genomic_DNA"/>
</dbReference>
<keyword evidence="1" id="KW-0677">Repeat</keyword>
<dbReference type="PANTHER" id="PTHR45613">
    <property type="entry name" value="PENTATRICOPEPTIDE REPEAT-CONTAINING PROTEIN"/>
    <property type="match status" value="1"/>
</dbReference>
<gene>
    <name evidence="3" type="ORF">Nepgr_004988</name>
</gene>
<dbReference type="InterPro" id="IPR011990">
    <property type="entry name" value="TPR-like_helical_dom_sf"/>
</dbReference>
<dbReference type="Gene3D" id="1.25.40.10">
    <property type="entry name" value="Tetratricopeptide repeat domain"/>
    <property type="match status" value="2"/>
</dbReference>
<protein>
    <recommendedName>
        <fullName evidence="5">Pentatricopeptide repeat-containing protein</fullName>
    </recommendedName>
</protein>
<reference evidence="3" key="1">
    <citation type="submission" date="2023-05" db="EMBL/GenBank/DDBJ databases">
        <title>Nepenthes gracilis genome sequencing.</title>
        <authorList>
            <person name="Fukushima K."/>
        </authorList>
    </citation>
    <scope>NUCLEOTIDE SEQUENCE</scope>
    <source>
        <strain evidence="3">SING2019-196</strain>
    </source>
</reference>